<reference evidence="2" key="1">
    <citation type="submission" date="2022-11" db="UniProtKB">
        <authorList>
            <consortium name="WormBaseParasite"/>
        </authorList>
    </citation>
    <scope>IDENTIFICATION</scope>
</reference>
<evidence type="ECO:0000313" key="2">
    <source>
        <dbReference type="WBParaSite" id="PS1159_v2.g18967.t1"/>
    </source>
</evidence>
<protein>
    <submittedName>
        <fullName evidence="2">G-protein coupled receptors family 1 profile domain-containing protein</fullName>
    </submittedName>
</protein>
<dbReference type="Proteomes" id="UP000887580">
    <property type="component" value="Unplaced"/>
</dbReference>
<proteinExistence type="predicted"/>
<dbReference type="WBParaSite" id="PS1159_v2.g18967.t1">
    <property type="protein sequence ID" value="PS1159_v2.g18967.t1"/>
    <property type="gene ID" value="PS1159_v2.g18967"/>
</dbReference>
<organism evidence="1 2">
    <name type="scientific">Panagrolaimus sp. PS1159</name>
    <dbReference type="NCBI Taxonomy" id="55785"/>
    <lineage>
        <taxon>Eukaryota</taxon>
        <taxon>Metazoa</taxon>
        <taxon>Ecdysozoa</taxon>
        <taxon>Nematoda</taxon>
        <taxon>Chromadorea</taxon>
        <taxon>Rhabditida</taxon>
        <taxon>Tylenchina</taxon>
        <taxon>Panagrolaimomorpha</taxon>
        <taxon>Panagrolaimoidea</taxon>
        <taxon>Panagrolaimidae</taxon>
        <taxon>Panagrolaimus</taxon>
    </lineage>
</organism>
<evidence type="ECO:0000313" key="1">
    <source>
        <dbReference type="Proteomes" id="UP000887580"/>
    </source>
</evidence>
<accession>A0AC35FMG8</accession>
<sequence length="480" mass="56195">MHLFRLDDHLSHQCLLNETELADNFRVITVGFIGSFIASLSVIQNAIIFYIFSTSRKLRRQNYANPLLLATFDTIVSICYILSASVQVTGFHYEMESIIRIWAMYLRIAYCLHHFALTVSNFILVVASVERFLANGAHYYEKRLLVFMVKNKVIVIAIIIILSILFKGTLYFETSLLILEHCPSIESMIPIWIKTNDEWQAIRFWTRKFFTVIVPFFVLAACNLHIVLHLKKRKRKFDQIVTQSQRIATAAAANGVFRRSGRISKRGSFRNKYSEKKGVRVATRTLAMVVGCYLISNTATFFINIWEYFDPYFFRYQHYYSYLVASDLAVLLTIVGCALRLPIYMFNDHRIRKAIFRAILRLRYKRSEKFREFPPNNLEKWSIIIVSNSLRSNFTGMLSQDWKGKKSFDQLGAIVQNRRKFLVQMTINLAKKEQQEKLPKQLIHHREESTGNDITCLTDIQEEEHSELLSEHRYAKKNKK</sequence>
<name>A0AC35FMG8_9BILA</name>